<dbReference type="OrthoDB" id="1201990at2"/>
<name>A0A0M0L4V4_9BACI</name>
<dbReference type="PANTHER" id="PTHR37816">
    <property type="entry name" value="YALI0E33011P"/>
    <property type="match status" value="1"/>
</dbReference>
<dbReference type="InterPro" id="IPR027417">
    <property type="entry name" value="P-loop_NTPase"/>
</dbReference>
<dbReference type="EMBL" id="LILC01000013">
    <property type="protein sequence ID" value="KOO46100.1"/>
    <property type="molecule type" value="Genomic_DNA"/>
</dbReference>
<dbReference type="InterPro" id="IPR052922">
    <property type="entry name" value="Cytidylate_Kinase-2"/>
</dbReference>
<protein>
    <submittedName>
        <fullName evidence="1">Topology modulation protein</fullName>
    </submittedName>
</protein>
<dbReference type="NCBIfam" id="NF005994">
    <property type="entry name" value="PRK08118.1"/>
    <property type="match status" value="1"/>
</dbReference>
<dbReference type="AlphaFoldDB" id="A0A0M0L4V4"/>
<accession>A0A0M0L4V4</accession>
<evidence type="ECO:0000313" key="2">
    <source>
        <dbReference type="Proteomes" id="UP000037558"/>
    </source>
</evidence>
<dbReference type="Proteomes" id="UP000037558">
    <property type="component" value="Unassembled WGS sequence"/>
</dbReference>
<dbReference type="Gene3D" id="3.40.50.300">
    <property type="entry name" value="P-loop containing nucleotide triphosphate hydrolases"/>
    <property type="match status" value="1"/>
</dbReference>
<dbReference type="PATRIC" id="fig|284581.3.peg.1969"/>
<organism evidence="1 2">
    <name type="scientific">Priestia koreensis</name>
    <dbReference type="NCBI Taxonomy" id="284581"/>
    <lineage>
        <taxon>Bacteria</taxon>
        <taxon>Bacillati</taxon>
        <taxon>Bacillota</taxon>
        <taxon>Bacilli</taxon>
        <taxon>Bacillales</taxon>
        <taxon>Bacillaceae</taxon>
        <taxon>Priestia</taxon>
    </lineage>
</organism>
<reference evidence="2" key="1">
    <citation type="submission" date="2015-08" db="EMBL/GenBank/DDBJ databases">
        <title>Fjat-14210 dsm16467.</title>
        <authorList>
            <person name="Liu B."/>
            <person name="Wang J."/>
            <person name="Zhu Y."/>
            <person name="Liu G."/>
            <person name="Chen Q."/>
            <person name="Chen Z."/>
            <person name="Lan J."/>
            <person name="Che J."/>
            <person name="Ge C."/>
            <person name="Shi H."/>
            <person name="Pan Z."/>
            <person name="Liu X."/>
        </authorList>
    </citation>
    <scope>NUCLEOTIDE SEQUENCE [LARGE SCALE GENOMIC DNA]</scope>
    <source>
        <strain evidence="2">DSM 16467</strain>
    </source>
</reference>
<dbReference type="STRING" id="284581.AMD01_09500"/>
<evidence type="ECO:0000313" key="1">
    <source>
        <dbReference type="EMBL" id="KOO46100.1"/>
    </source>
</evidence>
<dbReference type="SUPFAM" id="SSF52540">
    <property type="entry name" value="P-loop containing nucleoside triphosphate hydrolases"/>
    <property type="match status" value="1"/>
</dbReference>
<gene>
    <name evidence="1" type="ORF">AMD01_09500</name>
</gene>
<proteinExistence type="predicted"/>
<sequence length="166" mass="19363">MKRIMLIGSGGSGKSTLARELGEKLNNPVYHLDVLFWKPNWVGVEKDEQQKVQKSLVQKSAWIIDGNYSGTMDIRLEAADTIIFLDIPPTVCTYRALKRMITYRNRRRPDMGEGCEEHFDIGFLKWVWSYPKEKRPGILKKLQQLQHKQIIQLRSPKQVKTFLETM</sequence>
<dbReference type="PANTHER" id="PTHR37816:SF3">
    <property type="entry name" value="MODULATES DNA TOPOLOGY"/>
    <property type="match status" value="1"/>
</dbReference>
<comment type="caution">
    <text evidence="1">The sequence shown here is derived from an EMBL/GenBank/DDBJ whole genome shotgun (WGS) entry which is preliminary data.</text>
</comment>
<keyword evidence="2" id="KW-1185">Reference proteome</keyword>
<dbReference type="RefSeq" id="WP_053401165.1">
    <property type="nucleotide sequence ID" value="NZ_LILC01000013.1"/>
</dbReference>